<keyword evidence="3" id="KW-0378">Hydrolase</keyword>
<keyword evidence="4" id="KW-1185">Reference proteome</keyword>
<feature type="transmembrane region" description="Helical" evidence="2">
    <location>
        <begin position="12"/>
        <end position="37"/>
    </location>
</feature>
<dbReference type="PANTHER" id="PTHR46066">
    <property type="entry name" value="CHITINASE DOMAIN-CONTAINING PROTEIN 1 FAMILY MEMBER"/>
    <property type="match status" value="1"/>
</dbReference>
<dbReference type="AlphaFoldDB" id="A0A927BQF6"/>
<accession>A0A927BQF6</accession>
<name>A0A927BQF6_9BACL</name>
<keyword evidence="2" id="KW-0472">Membrane</keyword>
<dbReference type="RefSeq" id="WP_190914984.1">
    <property type="nucleotide sequence ID" value="NZ_JACXIZ010000010.1"/>
</dbReference>
<dbReference type="Gene3D" id="3.20.20.80">
    <property type="entry name" value="Glycosidases"/>
    <property type="match status" value="1"/>
</dbReference>
<evidence type="ECO:0000256" key="2">
    <source>
        <dbReference type="SAM" id="Phobius"/>
    </source>
</evidence>
<feature type="compositionally biased region" description="Basic and acidic residues" evidence="1">
    <location>
        <begin position="121"/>
        <end position="130"/>
    </location>
</feature>
<evidence type="ECO:0000256" key="1">
    <source>
        <dbReference type="SAM" id="MobiDB-lite"/>
    </source>
</evidence>
<dbReference type="Gene3D" id="3.10.50.10">
    <property type="match status" value="1"/>
</dbReference>
<dbReference type="GO" id="GO:0016787">
    <property type="term" value="F:hydrolase activity"/>
    <property type="evidence" value="ECO:0007669"/>
    <property type="project" value="UniProtKB-KW"/>
</dbReference>
<protein>
    <submittedName>
        <fullName evidence="3">Glycosyl hydrolase</fullName>
    </submittedName>
</protein>
<comment type="caution">
    <text evidence="3">The sequence shown here is derived from an EMBL/GenBank/DDBJ whole genome shotgun (WGS) entry which is preliminary data.</text>
</comment>
<organism evidence="3 4">
    <name type="scientific">Paenibacillus sabuli</name>
    <dbReference type="NCBI Taxonomy" id="2772509"/>
    <lineage>
        <taxon>Bacteria</taxon>
        <taxon>Bacillati</taxon>
        <taxon>Bacillota</taxon>
        <taxon>Bacilli</taxon>
        <taxon>Bacillales</taxon>
        <taxon>Paenibacillaceae</taxon>
        <taxon>Paenibacillus</taxon>
    </lineage>
</organism>
<dbReference type="InterPro" id="IPR029070">
    <property type="entry name" value="Chitinase_insertion_sf"/>
</dbReference>
<evidence type="ECO:0000313" key="4">
    <source>
        <dbReference type="Proteomes" id="UP000621560"/>
    </source>
</evidence>
<gene>
    <name evidence="3" type="ORF">IDH44_04155</name>
</gene>
<feature type="compositionally biased region" description="Basic and acidic residues" evidence="1">
    <location>
        <begin position="166"/>
        <end position="183"/>
    </location>
</feature>
<proteinExistence type="predicted"/>
<dbReference type="EMBL" id="JACXIZ010000010">
    <property type="protein sequence ID" value="MBD2844372.1"/>
    <property type="molecule type" value="Genomic_DNA"/>
</dbReference>
<dbReference type="Proteomes" id="UP000621560">
    <property type="component" value="Unassembled WGS sequence"/>
</dbReference>
<evidence type="ECO:0000313" key="3">
    <source>
        <dbReference type="EMBL" id="MBD2844372.1"/>
    </source>
</evidence>
<reference evidence="3" key="1">
    <citation type="submission" date="2020-09" db="EMBL/GenBank/DDBJ databases">
        <title>A novel bacterium of genus Paenibacillus, isolated from South China Sea.</title>
        <authorList>
            <person name="Huang H."/>
            <person name="Mo K."/>
            <person name="Hu Y."/>
        </authorList>
    </citation>
    <scope>NUCLEOTIDE SEQUENCE</scope>
    <source>
        <strain evidence="3">IB182496</strain>
    </source>
</reference>
<keyword evidence="2" id="KW-0812">Transmembrane</keyword>
<feature type="region of interest" description="Disordered" evidence="1">
    <location>
        <begin position="115"/>
        <end position="193"/>
    </location>
</feature>
<dbReference type="PANTHER" id="PTHR46066:SF2">
    <property type="entry name" value="CHITINASE DOMAIN-CONTAINING PROTEIN 1"/>
    <property type="match status" value="1"/>
</dbReference>
<dbReference type="InterPro" id="IPR017853">
    <property type="entry name" value="GH"/>
</dbReference>
<sequence>MGRRRKNKRGYSAAIAVLATAAIVLAATAIVLVVLLMRSAPDEPDDAHAGGDPGAGGAPELSAWLADWDQDEGLTDAEPLLDALTSVQLFAAYFGPDDELYFTDAFPAMLTRMNEAAQRQESSEQAERGQSETTGRSAQAERGRSETTGQPAGQDREQAEPAGRSEQQERGQSKSAERSEQQERGQPSTRLDLTVVNDRYAADGTAVQKDPELLSRLVASAESRSRHTDAIAEAALSRGFGGVEIDYERVKDEDWPSMCLFYAELYERLQAVGLELRVVLEPRAPVERLDLPEGPVYVMMAYNLYGTHSGPGPKADHAFVAELAERLAHVPGQPYMALATGGFVWQAGGQAAALTEREAASLAAEAETTPQRDEASGALHFAYTDAEDGQPRTVWYADGRTLTGWAETASRAGVPRIALWRLGGLEPDTLAQLRGLAGP</sequence>
<keyword evidence="2" id="KW-1133">Transmembrane helix</keyword>
<dbReference type="SUPFAM" id="SSF51445">
    <property type="entry name" value="(Trans)glycosidases"/>
    <property type="match status" value="1"/>
</dbReference>